<dbReference type="Gene3D" id="2.70.50.70">
    <property type="match status" value="1"/>
</dbReference>
<dbReference type="Pfam" id="PF14848">
    <property type="entry name" value="HU-DNA_bdg"/>
    <property type="match status" value="1"/>
</dbReference>
<dbReference type="RefSeq" id="WP_156195691.1">
    <property type="nucleotide sequence ID" value="NZ_QTZN02000017.1"/>
</dbReference>
<keyword evidence="5" id="KW-1185">Reference proteome</keyword>
<comment type="caution">
    <text evidence="3">The sequence shown here is derived from an EMBL/GenBank/DDBJ whole genome shotgun (WGS) entry which is preliminary data.</text>
</comment>
<evidence type="ECO:0000313" key="5">
    <source>
        <dbReference type="Proteomes" id="UP000285951"/>
    </source>
</evidence>
<evidence type="ECO:0000313" key="4">
    <source>
        <dbReference type="EMBL" id="MVB07151.1"/>
    </source>
</evidence>
<accession>A0A7M4D5L7</accession>
<dbReference type="InterPro" id="IPR027824">
    <property type="entry name" value="DUF4469"/>
</dbReference>
<evidence type="ECO:0000313" key="6">
    <source>
        <dbReference type="Proteomes" id="UP000462449"/>
    </source>
</evidence>
<reference evidence="3 6" key="2">
    <citation type="submission" date="2019-12" db="EMBL/GenBank/DDBJ databases">
        <title>Draft genome sequence of Labilibaculum sp. strain 44 isolated from deep waters of Black Sea.</title>
        <authorList>
            <person name="Yadav S."/>
            <person name="Villanueva L."/>
        </authorList>
    </citation>
    <scope>NUCLEOTIDE SEQUENCE [LARGE SCALE GENOMIC DNA]</scope>
    <source>
        <strain evidence="3 6">44</strain>
    </source>
</reference>
<reference evidence="4 5" key="1">
    <citation type="submission" date="2019-11" db="EMBL/GenBank/DDBJ databases">
        <title>Draft genome sequence of Labilibaculum sp. strain SYP isolated from Black Sea.</title>
        <authorList>
            <person name="Yadav S."/>
            <person name="Villanueva L."/>
        </authorList>
    </citation>
    <scope>NUCLEOTIDE SEQUENCE [LARGE SCALE GENOMIC DNA]</scope>
    <source>
        <strain evidence="4 5">44</strain>
    </source>
</reference>
<evidence type="ECO:0000259" key="2">
    <source>
        <dbReference type="Pfam" id="PF14848"/>
    </source>
</evidence>
<feature type="domain" description="DUF4469" evidence="1">
    <location>
        <begin position="137"/>
        <end position="235"/>
    </location>
</feature>
<dbReference type="CDD" id="cd12843">
    <property type="entry name" value="Bvu_2165_C_like"/>
    <property type="match status" value="1"/>
</dbReference>
<name>A0A7M4D5L7_9BACT</name>
<evidence type="ECO:0000313" key="3">
    <source>
        <dbReference type="EMBL" id="MUP37946.1"/>
    </source>
</evidence>
<dbReference type="InterPro" id="IPR049893">
    <property type="entry name" value="Bvu_2165-like_IHF-HU-DNA_bdg"/>
</dbReference>
<dbReference type="AlphaFoldDB" id="A0A7M4D5L7"/>
<dbReference type="Proteomes" id="UP000462449">
    <property type="component" value="Unassembled WGS sequence"/>
</dbReference>
<feature type="domain" description="Bvu-2165-like IHF-HU-like DNA-binding" evidence="2">
    <location>
        <begin position="13"/>
        <end position="126"/>
    </location>
</feature>
<dbReference type="EMBL" id="QTZN02000017">
    <property type="protein sequence ID" value="MVB07151.1"/>
    <property type="molecule type" value="Genomic_DNA"/>
</dbReference>
<sequence length="246" mass="26337">MATTEKNSVMVELYDLSITEQKDDRFGRVITSKSLSEEDLVNIAVTRRTDLNATTLKAAMEILKEIAIEQIANGASVNFGLGYFSLGVNGVFIGDSARWDSSKHKLSVHVTPTSNLRQAINSCTAVVRGMATTGLAINSITDMGSGEVNSRLTPGGGINLTGSKIKIEGDAAGVGIKLINQDTQEETPIPRQSILVNDPSKITFIVPESLANGDYLLVLTTQFGNSGSLLKEPRSCNSEYILKVTV</sequence>
<dbReference type="EMBL" id="WOTW01000017">
    <property type="protein sequence ID" value="MUP37946.1"/>
    <property type="molecule type" value="Genomic_DNA"/>
</dbReference>
<organism evidence="3 6">
    <name type="scientific">Labilibaculum euxinus</name>
    <dbReference type="NCBI Taxonomy" id="2686357"/>
    <lineage>
        <taxon>Bacteria</taxon>
        <taxon>Pseudomonadati</taxon>
        <taxon>Bacteroidota</taxon>
        <taxon>Bacteroidia</taxon>
        <taxon>Marinilabiliales</taxon>
        <taxon>Marinifilaceae</taxon>
        <taxon>Labilibaculum</taxon>
    </lineage>
</organism>
<dbReference type="Proteomes" id="UP000285951">
    <property type="component" value="Unassembled WGS sequence"/>
</dbReference>
<dbReference type="Pfam" id="PF14734">
    <property type="entry name" value="DUF4469"/>
    <property type="match status" value="1"/>
</dbReference>
<dbReference type="OrthoDB" id="1115483at2"/>
<protein>
    <submittedName>
        <fullName evidence="3">DUF4469 domain-containing protein</fullName>
    </submittedName>
</protein>
<evidence type="ECO:0000259" key="1">
    <source>
        <dbReference type="Pfam" id="PF14734"/>
    </source>
</evidence>
<proteinExistence type="predicted"/>
<gene>
    <name evidence="4" type="ORF">DWB62_008990</name>
    <name evidence="3" type="ORF">GNY23_08990</name>
</gene>